<sequence>MRTHSCRHLVQEISSEAIRHGKDHECVALRQLENDCNVVVKQCGLFVGQENPFLGASPDGLFGEDVLVEVKCPYSARDLTPLVRAKKITYCTENEDGKLQLKSNSNYWYQVQGRMNISRRQKCLSVLWTKKGISIQAISRDEAFWKNEMFPRLKTFYMHCMLPELVDPRRSRGLPIREPDHITQAQKNRLLKQTLKKTSGNGDGQ</sequence>
<protein>
    <submittedName>
        <fullName evidence="1">Uncharacterized protein</fullName>
    </submittedName>
</protein>
<accession>A0ACB7T3Q4</accession>
<dbReference type="Proteomes" id="UP000821845">
    <property type="component" value="Chromosome 10"/>
</dbReference>
<keyword evidence="2" id="KW-1185">Reference proteome</keyword>
<gene>
    <name evidence="1" type="ORF">HPB50_001145</name>
</gene>
<dbReference type="EMBL" id="CM023490">
    <property type="protein sequence ID" value="KAH6942122.1"/>
    <property type="molecule type" value="Genomic_DNA"/>
</dbReference>
<proteinExistence type="predicted"/>
<evidence type="ECO:0000313" key="1">
    <source>
        <dbReference type="EMBL" id="KAH6942122.1"/>
    </source>
</evidence>
<evidence type="ECO:0000313" key="2">
    <source>
        <dbReference type="Proteomes" id="UP000821845"/>
    </source>
</evidence>
<organism evidence="1 2">
    <name type="scientific">Hyalomma asiaticum</name>
    <name type="common">Tick</name>
    <dbReference type="NCBI Taxonomy" id="266040"/>
    <lineage>
        <taxon>Eukaryota</taxon>
        <taxon>Metazoa</taxon>
        <taxon>Ecdysozoa</taxon>
        <taxon>Arthropoda</taxon>
        <taxon>Chelicerata</taxon>
        <taxon>Arachnida</taxon>
        <taxon>Acari</taxon>
        <taxon>Parasitiformes</taxon>
        <taxon>Ixodida</taxon>
        <taxon>Ixodoidea</taxon>
        <taxon>Ixodidae</taxon>
        <taxon>Hyalomminae</taxon>
        <taxon>Hyalomma</taxon>
    </lineage>
</organism>
<name>A0ACB7T3Q4_HYAAI</name>
<reference evidence="1" key="1">
    <citation type="submission" date="2020-05" db="EMBL/GenBank/DDBJ databases">
        <title>Large-scale comparative analyses of tick genomes elucidate their genetic diversity and vector capacities.</title>
        <authorList>
            <person name="Jia N."/>
            <person name="Wang J."/>
            <person name="Shi W."/>
            <person name="Du L."/>
            <person name="Sun Y."/>
            <person name="Zhan W."/>
            <person name="Jiang J."/>
            <person name="Wang Q."/>
            <person name="Zhang B."/>
            <person name="Ji P."/>
            <person name="Sakyi L.B."/>
            <person name="Cui X."/>
            <person name="Yuan T."/>
            <person name="Jiang B."/>
            <person name="Yang W."/>
            <person name="Lam T.T.-Y."/>
            <person name="Chang Q."/>
            <person name="Ding S."/>
            <person name="Wang X."/>
            <person name="Zhu J."/>
            <person name="Ruan X."/>
            <person name="Zhao L."/>
            <person name="Wei J."/>
            <person name="Que T."/>
            <person name="Du C."/>
            <person name="Cheng J."/>
            <person name="Dai P."/>
            <person name="Han X."/>
            <person name="Huang E."/>
            <person name="Gao Y."/>
            <person name="Liu J."/>
            <person name="Shao H."/>
            <person name="Ye R."/>
            <person name="Li L."/>
            <person name="Wei W."/>
            <person name="Wang X."/>
            <person name="Wang C."/>
            <person name="Yang T."/>
            <person name="Huo Q."/>
            <person name="Li W."/>
            <person name="Guo W."/>
            <person name="Chen H."/>
            <person name="Zhou L."/>
            <person name="Ni X."/>
            <person name="Tian J."/>
            <person name="Zhou Y."/>
            <person name="Sheng Y."/>
            <person name="Liu T."/>
            <person name="Pan Y."/>
            <person name="Xia L."/>
            <person name="Li J."/>
            <person name="Zhao F."/>
            <person name="Cao W."/>
        </authorList>
    </citation>
    <scope>NUCLEOTIDE SEQUENCE</scope>
    <source>
        <strain evidence="1">Hyas-2018</strain>
    </source>
</reference>
<comment type="caution">
    <text evidence="1">The sequence shown here is derived from an EMBL/GenBank/DDBJ whole genome shotgun (WGS) entry which is preliminary data.</text>
</comment>